<gene>
    <name evidence="7" type="ORF">BCL67_11059</name>
</gene>
<evidence type="ECO:0000313" key="8">
    <source>
        <dbReference type="Proteomes" id="UP000238217"/>
    </source>
</evidence>
<keyword evidence="8" id="KW-1185">Reference proteome</keyword>
<sequence length="646" mass="69117">MIGWYIHHQGRGHLHRATAVAQAAAARGLQITGISSLPEPPDWPVGADWVQLDRDDTAGPDDGEFREPTASGALHWAPLRHPGLRRRSAQLSAWIDHAAPQLLVADVSVEIALLARLHGIPVVTVALPGDRTDPAHRLGYEISSAVVGMWPAEATRILAGAAEVHALGGLSRFTPKNRADSAERAAAHQTGPGNQQLEVLVLSGGGGGAVTAAAIAQLRRTLPQARISVLGGEGSWEADPWPLLLRADLVLTAAGQNSIAEIAASRTPALVTALDRPHQEQAHMLDALERGPWPALRAPAPEDDAGWDRAVTQALNLEGQDWASWSDGGAAERFAELLHSMLPAPAAPAENPPRAVVVTAVHGRATHLRRQRAGLALSTSAPVTHVVAAMEDPEISARLATEQPGTQPAVSTGATRDAGDLPTQVVEIPRSAGRLPLAAARNLGAQRALEQLPGPDDLLIFLDVDCIPDPGLISAYIEASRLRPEDLLCGPVAYLPELPGEALDSATAVQLAAWAAPHPARPAPAAGEILTHGEHALFWSLSFAVRREVWEKIGGFDEAYTGYGAEDTDFSWRARARGVELTWVGGARAYHQHHPVSRPPVEHLTDILRNGRIFADRWGHWPMEGWLQEFERMGLVHRDGEHWVAA</sequence>
<dbReference type="GO" id="GO:0016757">
    <property type="term" value="F:glycosyltransferase activity"/>
    <property type="evidence" value="ECO:0007669"/>
    <property type="project" value="UniProtKB-KW"/>
</dbReference>
<protein>
    <submittedName>
        <fullName evidence="7">GT2 family glycosyltransferase</fullName>
    </submittedName>
</protein>
<dbReference type="EMBL" id="PVTY01000010">
    <property type="protein sequence ID" value="PRZ14960.1"/>
    <property type="molecule type" value="Genomic_DNA"/>
</dbReference>
<evidence type="ECO:0000256" key="1">
    <source>
        <dbReference type="ARBA" id="ARBA00004776"/>
    </source>
</evidence>
<organism evidence="7 8">
    <name type="scientific">Nesterenkonia sandarakina</name>
    <dbReference type="NCBI Taxonomy" id="272918"/>
    <lineage>
        <taxon>Bacteria</taxon>
        <taxon>Bacillati</taxon>
        <taxon>Actinomycetota</taxon>
        <taxon>Actinomycetes</taxon>
        <taxon>Micrococcales</taxon>
        <taxon>Micrococcaceae</taxon>
        <taxon>Nesterenkonia</taxon>
    </lineage>
</organism>
<evidence type="ECO:0000256" key="3">
    <source>
        <dbReference type="ARBA" id="ARBA00022676"/>
    </source>
</evidence>
<keyword evidence="3" id="KW-0328">Glycosyltransferase</keyword>
<dbReference type="Gene3D" id="3.90.550.10">
    <property type="entry name" value="Spore Coat Polysaccharide Biosynthesis Protein SpsA, Chain A"/>
    <property type="match status" value="1"/>
</dbReference>
<dbReference type="SUPFAM" id="SSF53756">
    <property type="entry name" value="UDP-Glycosyltransferase/glycogen phosphorylase"/>
    <property type="match status" value="1"/>
</dbReference>
<comment type="caution">
    <text evidence="7">The sequence shown here is derived from an EMBL/GenBank/DDBJ whole genome shotgun (WGS) entry which is preliminary data.</text>
</comment>
<dbReference type="PANTHER" id="PTHR43179:SF12">
    <property type="entry name" value="GALACTOFURANOSYLTRANSFERASE GLFT2"/>
    <property type="match status" value="1"/>
</dbReference>
<dbReference type="RefSeq" id="WP_219886482.1">
    <property type="nucleotide sequence ID" value="NZ_PVTY01000010.1"/>
</dbReference>
<proteinExistence type="inferred from homology"/>
<reference evidence="7 8" key="1">
    <citation type="submission" date="2018-03" db="EMBL/GenBank/DDBJ databases">
        <title>Comparative analysis of microorganisms from saline springs in Andes Mountain Range, Colombia.</title>
        <authorList>
            <person name="Rubin E."/>
        </authorList>
    </citation>
    <scope>NUCLEOTIDE SEQUENCE [LARGE SCALE GENOMIC DNA]</scope>
    <source>
        <strain evidence="7 8">CG 35</strain>
    </source>
</reference>
<comment type="pathway">
    <text evidence="1">Cell wall biogenesis; cell wall polysaccharide biosynthesis.</text>
</comment>
<dbReference type="Gene3D" id="3.40.50.2000">
    <property type="entry name" value="Glycogen Phosphorylase B"/>
    <property type="match status" value="1"/>
</dbReference>
<keyword evidence="4 7" id="KW-0808">Transferase</keyword>
<dbReference type="InterPro" id="IPR027791">
    <property type="entry name" value="Galactosyl_T_C"/>
</dbReference>
<evidence type="ECO:0000256" key="2">
    <source>
        <dbReference type="ARBA" id="ARBA00006739"/>
    </source>
</evidence>
<comment type="similarity">
    <text evidence="2">Belongs to the glycosyltransferase 2 family.</text>
</comment>
<evidence type="ECO:0000256" key="4">
    <source>
        <dbReference type="ARBA" id="ARBA00022679"/>
    </source>
</evidence>
<dbReference type="Pfam" id="PF02709">
    <property type="entry name" value="Glyco_transf_7C"/>
    <property type="match status" value="1"/>
</dbReference>
<accession>A0A2T0YIJ9</accession>
<feature type="domain" description="Galactosyltransferase C-terminal" evidence="6">
    <location>
        <begin position="541"/>
        <end position="594"/>
    </location>
</feature>
<dbReference type="Proteomes" id="UP000238217">
    <property type="component" value="Unassembled WGS sequence"/>
</dbReference>
<dbReference type="AlphaFoldDB" id="A0A2T0YIJ9"/>
<name>A0A2T0YIJ9_9MICC</name>
<evidence type="ECO:0000256" key="5">
    <source>
        <dbReference type="SAM" id="MobiDB-lite"/>
    </source>
</evidence>
<dbReference type="PANTHER" id="PTHR43179">
    <property type="entry name" value="RHAMNOSYLTRANSFERASE WBBL"/>
    <property type="match status" value="1"/>
</dbReference>
<dbReference type="SUPFAM" id="SSF53448">
    <property type="entry name" value="Nucleotide-diphospho-sugar transferases"/>
    <property type="match status" value="1"/>
</dbReference>
<feature type="region of interest" description="Disordered" evidence="5">
    <location>
        <begin position="402"/>
        <end position="421"/>
    </location>
</feature>
<dbReference type="InterPro" id="IPR029044">
    <property type="entry name" value="Nucleotide-diphossugar_trans"/>
</dbReference>
<feature type="compositionally biased region" description="Polar residues" evidence="5">
    <location>
        <begin position="403"/>
        <end position="414"/>
    </location>
</feature>
<evidence type="ECO:0000259" key="6">
    <source>
        <dbReference type="Pfam" id="PF02709"/>
    </source>
</evidence>
<evidence type="ECO:0000313" key="7">
    <source>
        <dbReference type="EMBL" id="PRZ14960.1"/>
    </source>
</evidence>